<evidence type="ECO:0000259" key="2">
    <source>
        <dbReference type="PROSITE" id="PS50076"/>
    </source>
</evidence>
<reference evidence="3 4" key="1">
    <citation type="submission" date="2019-01" db="EMBL/GenBank/DDBJ databases">
        <title>Genome sequencing of the rare red list fungi Fomitopsis rosea.</title>
        <authorList>
            <person name="Buettner E."/>
            <person name="Kellner H."/>
        </authorList>
    </citation>
    <scope>NUCLEOTIDE SEQUENCE [LARGE SCALE GENOMIC DNA]</scope>
    <source>
        <strain evidence="3 4">DSM 105464</strain>
    </source>
</reference>
<comment type="caution">
    <text evidence="3">The sequence shown here is derived from an EMBL/GenBank/DDBJ whole genome shotgun (WGS) entry which is preliminary data.</text>
</comment>
<dbReference type="EMBL" id="SEKV01000144">
    <property type="protein sequence ID" value="TFY63008.1"/>
    <property type="molecule type" value="Genomic_DNA"/>
</dbReference>
<proteinExistence type="predicted"/>
<accession>A0A4Y9YMH8</accession>
<dbReference type="STRING" id="34475.A0A4Y9YMH8"/>
<dbReference type="SMART" id="SM00271">
    <property type="entry name" value="DnaJ"/>
    <property type="match status" value="1"/>
</dbReference>
<dbReference type="AlphaFoldDB" id="A0A4Y9YMH8"/>
<dbReference type="GO" id="GO:0005737">
    <property type="term" value="C:cytoplasm"/>
    <property type="evidence" value="ECO:0007669"/>
    <property type="project" value="TreeGrafter"/>
</dbReference>
<sequence>MATNLYEILGLNQRASPEDIRKAYRKGALRTHPDRLPPQTSETDKAAAAEEFRKVNNAYEVLSNEQNRKLYDRSGVWPPPTAPEPDARAWRGARQSSFDQVFSGPFHSSGFGGRSFSFTDPFDLFNSLFGDIHNLHRSFFEDDVPFSSDPFPSSFSRSPFGDPFGFSTRSPFGSIFGAGPMFSGLLDSPRGYSQVSEAVGRNGHWVSQSTMSRSINGRTEQITKRRDAQGNEHIVYSSPEGERYTINGVDQPLPVTNGNVNPGLIAAAPQPPPAHTRPQPQAIMAAPPAPAPAYYAPPPAQPQPATAPPSYYPNNAGSPVPVYSSKPAPLVDRAPARHRDAMDVDTASGMNRHRSTSSNGHGSGADCDTPEGYATSLRSHHPDRDRERHYHRDPRHRDSHDGRRAHHSHHNSQPAPEPVHVAVSNGDARSHHSRDKRSRLGGCLVGFVLSPALPLSFVLLSPALLDRGSLYNYQPSTHRDGP</sequence>
<dbReference type="PROSITE" id="PS00636">
    <property type="entry name" value="DNAJ_1"/>
    <property type="match status" value="1"/>
</dbReference>
<feature type="compositionally biased region" description="Basic and acidic residues" evidence="1">
    <location>
        <begin position="380"/>
        <end position="402"/>
    </location>
</feature>
<dbReference type="PANTHER" id="PTHR43948">
    <property type="entry name" value="DNAJ HOMOLOG SUBFAMILY B"/>
    <property type="match status" value="1"/>
</dbReference>
<dbReference type="GO" id="GO:0051087">
    <property type="term" value="F:protein-folding chaperone binding"/>
    <property type="evidence" value="ECO:0007669"/>
    <property type="project" value="TreeGrafter"/>
</dbReference>
<dbReference type="PRINTS" id="PR00625">
    <property type="entry name" value="JDOMAIN"/>
</dbReference>
<dbReference type="Gene3D" id="1.10.287.110">
    <property type="entry name" value="DnaJ domain"/>
    <property type="match status" value="1"/>
</dbReference>
<feature type="region of interest" description="Disordered" evidence="1">
    <location>
        <begin position="27"/>
        <end position="46"/>
    </location>
</feature>
<feature type="domain" description="J" evidence="2">
    <location>
        <begin position="4"/>
        <end position="75"/>
    </location>
</feature>
<dbReference type="GO" id="GO:0051082">
    <property type="term" value="F:unfolded protein binding"/>
    <property type="evidence" value="ECO:0007669"/>
    <property type="project" value="TreeGrafter"/>
</dbReference>
<dbReference type="GO" id="GO:0044183">
    <property type="term" value="F:protein folding chaperone"/>
    <property type="evidence" value="ECO:0007669"/>
    <property type="project" value="TreeGrafter"/>
</dbReference>
<dbReference type="Pfam" id="PF00226">
    <property type="entry name" value="DnaJ"/>
    <property type="match status" value="1"/>
</dbReference>
<gene>
    <name evidence="3" type="ORF">EVJ58_g3495</name>
</gene>
<feature type="region of interest" description="Disordered" evidence="1">
    <location>
        <begin position="269"/>
        <end position="313"/>
    </location>
</feature>
<dbReference type="SUPFAM" id="SSF46565">
    <property type="entry name" value="Chaperone J-domain"/>
    <property type="match status" value="1"/>
</dbReference>
<dbReference type="CDD" id="cd06257">
    <property type="entry name" value="DnaJ"/>
    <property type="match status" value="1"/>
</dbReference>
<protein>
    <recommendedName>
        <fullName evidence="2">J domain-containing protein</fullName>
    </recommendedName>
</protein>
<evidence type="ECO:0000313" key="4">
    <source>
        <dbReference type="Proteomes" id="UP000298390"/>
    </source>
</evidence>
<dbReference type="InterPro" id="IPR001623">
    <property type="entry name" value="DnaJ_domain"/>
</dbReference>
<organism evidence="3 4">
    <name type="scientific">Rhodofomes roseus</name>
    <dbReference type="NCBI Taxonomy" id="34475"/>
    <lineage>
        <taxon>Eukaryota</taxon>
        <taxon>Fungi</taxon>
        <taxon>Dikarya</taxon>
        <taxon>Basidiomycota</taxon>
        <taxon>Agaricomycotina</taxon>
        <taxon>Agaricomycetes</taxon>
        <taxon>Polyporales</taxon>
        <taxon>Rhodofomes</taxon>
    </lineage>
</organism>
<name>A0A4Y9YMH8_9APHY</name>
<dbReference type="InterPro" id="IPR018253">
    <property type="entry name" value="DnaJ_domain_CS"/>
</dbReference>
<feature type="compositionally biased region" description="Pro residues" evidence="1">
    <location>
        <begin position="287"/>
        <end position="311"/>
    </location>
</feature>
<dbReference type="PROSITE" id="PS50076">
    <property type="entry name" value="DNAJ_2"/>
    <property type="match status" value="1"/>
</dbReference>
<feature type="compositionally biased region" description="Low complexity" evidence="1">
    <location>
        <begin position="276"/>
        <end position="286"/>
    </location>
</feature>
<evidence type="ECO:0000256" key="1">
    <source>
        <dbReference type="SAM" id="MobiDB-lite"/>
    </source>
</evidence>
<dbReference type="PANTHER" id="PTHR43948:SF10">
    <property type="entry name" value="MRJ, ISOFORM E"/>
    <property type="match status" value="1"/>
</dbReference>
<feature type="region of interest" description="Disordered" evidence="1">
    <location>
        <begin position="343"/>
        <end position="436"/>
    </location>
</feature>
<evidence type="ECO:0000313" key="3">
    <source>
        <dbReference type="EMBL" id="TFY63008.1"/>
    </source>
</evidence>
<dbReference type="InterPro" id="IPR036869">
    <property type="entry name" value="J_dom_sf"/>
</dbReference>
<dbReference type="Proteomes" id="UP000298390">
    <property type="component" value="Unassembled WGS sequence"/>
</dbReference>